<dbReference type="SUPFAM" id="SSF49599">
    <property type="entry name" value="TRAF domain-like"/>
    <property type="match status" value="1"/>
</dbReference>
<protein>
    <recommendedName>
        <fullName evidence="2">TRAF1-6 MATH domain-containing protein</fullName>
    </recommendedName>
</protein>
<evidence type="ECO:0000313" key="3">
    <source>
        <dbReference type="EMBL" id="KAK8775772.1"/>
    </source>
</evidence>
<organism evidence="3 4">
    <name type="scientific">Amblyomma americanum</name>
    <name type="common">Lone star tick</name>
    <dbReference type="NCBI Taxonomy" id="6943"/>
    <lineage>
        <taxon>Eukaryota</taxon>
        <taxon>Metazoa</taxon>
        <taxon>Ecdysozoa</taxon>
        <taxon>Arthropoda</taxon>
        <taxon>Chelicerata</taxon>
        <taxon>Arachnida</taxon>
        <taxon>Acari</taxon>
        <taxon>Parasitiformes</taxon>
        <taxon>Ixodida</taxon>
        <taxon>Ixodoidea</taxon>
        <taxon>Ixodidae</taxon>
        <taxon>Amblyomminae</taxon>
        <taxon>Amblyomma</taxon>
    </lineage>
</organism>
<sequence>MPKDEKEDVDSPTRFRLTRTATVSPTAKAEAQEKNDSPQNTLDCIKGILRQPELDKALCVFVVKRVKSLQETAVKTGAARYESELVYLRGYNLSPGVLMKRRGESVNMHVLMRVYKGNMDDQVQWPLEPNIKLGVVHPNDGADRVFEVNGNPYQPSFQRPTACSNSSAYFALQSINLECLIRDDYVENDQLRVMFELLR</sequence>
<feature type="region of interest" description="Disordered" evidence="1">
    <location>
        <begin position="1"/>
        <end position="39"/>
    </location>
</feature>
<keyword evidence="4" id="KW-1185">Reference proteome</keyword>
<accession>A0AAQ4ELT9</accession>
<dbReference type="InterPro" id="IPR049342">
    <property type="entry name" value="TRAF1-6_MATH_dom"/>
</dbReference>
<feature type="domain" description="TRAF1-6 MATH" evidence="2">
    <location>
        <begin position="89"/>
        <end position="192"/>
    </location>
</feature>
<dbReference type="Proteomes" id="UP001321473">
    <property type="component" value="Unassembled WGS sequence"/>
</dbReference>
<evidence type="ECO:0000313" key="4">
    <source>
        <dbReference type="Proteomes" id="UP001321473"/>
    </source>
</evidence>
<dbReference type="Gene3D" id="2.60.210.10">
    <property type="entry name" value="Apoptosis, Tumor Necrosis Factor Receptor Associated Protein 2, Chain A"/>
    <property type="match status" value="1"/>
</dbReference>
<proteinExistence type="predicted"/>
<dbReference type="Pfam" id="PF21355">
    <property type="entry name" value="TRAF-mep_MATH"/>
    <property type="match status" value="1"/>
</dbReference>
<name>A0AAQ4ELT9_AMBAM</name>
<evidence type="ECO:0000259" key="2">
    <source>
        <dbReference type="Pfam" id="PF21355"/>
    </source>
</evidence>
<reference evidence="3 4" key="1">
    <citation type="journal article" date="2023" name="Arcadia Sci">
        <title>De novo assembly of a long-read Amblyomma americanum tick genome.</title>
        <authorList>
            <person name="Chou S."/>
            <person name="Poskanzer K.E."/>
            <person name="Rollins M."/>
            <person name="Thuy-Boun P.S."/>
        </authorList>
    </citation>
    <scope>NUCLEOTIDE SEQUENCE [LARGE SCALE GENOMIC DNA]</scope>
    <source>
        <strain evidence="3">F_SG_1</strain>
        <tissue evidence="3">Salivary glands</tissue>
    </source>
</reference>
<dbReference type="EMBL" id="JARKHS020013744">
    <property type="protein sequence ID" value="KAK8775772.1"/>
    <property type="molecule type" value="Genomic_DNA"/>
</dbReference>
<dbReference type="AlphaFoldDB" id="A0AAQ4ELT9"/>
<gene>
    <name evidence="3" type="ORF">V5799_030883</name>
</gene>
<comment type="caution">
    <text evidence="3">The sequence shown here is derived from an EMBL/GenBank/DDBJ whole genome shotgun (WGS) entry which is preliminary data.</text>
</comment>
<evidence type="ECO:0000256" key="1">
    <source>
        <dbReference type="SAM" id="MobiDB-lite"/>
    </source>
</evidence>
<dbReference type="InterPro" id="IPR008974">
    <property type="entry name" value="TRAF-like"/>
</dbReference>
<feature type="compositionally biased region" description="Basic and acidic residues" evidence="1">
    <location>
        <begin position="1"/>
        <end position="13"/>
    </location>
</feature>